<evidence type="ECO:0000256" key="1">
    <source>
        <dbReference type="SAM" id="MobiDB-lite"/>
    </source>
</evidence>
<reference evidence="2" key="2">
    <citation type="submission" date="2020-09" db="EMBL/GenBank/DDBJ databases">
        <authorList>
            <person name="Sun Q."/>
            <person name="Zhou Y."/>
        </authorList>
    </citation>
    <scope>NUCLEOTIDE SEQUENCE</scope>
    <source>
        <strain evidence="2">CGMCC 1.12813</strain>
    </source>
</reference>
<gene>
    <name evidence="2" type="ORF">GCM10010979_26710</name>
</gene>
<evidence type="ECO:0000313" key="2">
    <source>
        <dbReference type="EMBL" id="GGB11077.1"/>
    </source>
</evidence>
<evidence type="ECO:0000313" key="3">
    <source>
        <dbReference type="Proteomes" id="UP000606922"/>
    </source>
</evidence>
<dbReference type="EMBL" id="BMGB01000002">
    <property type="protein sequence ID" value="GGB11077.1"/>
    <property type="molecule type" value="Genomic_DNA"/>
</dbReference>
<dbReference type="AlphaFoldDB" id="A0A916SPD0"/>
<sequence>MSDTQNEPMQDSNNASNSDRLAGIIGQVKADISLNHDGDTRVLLEQRLHDAGIELSPAEFDLTLAEVSE</sequence>
<organism evidence="2 3">
    <name type="scientific">Conyzicola nivalis</name>
    <dbReference type="NCBI Taxonomy" id="1477021"/>
    <lineage>
        <taxon>Bacteria</taxon>
        <taxon>Bacillati</taxon>
        <taxon>Actinomycetota</taxon>
        <taxon>Actinomycetes</taxon>
        <taxon>Micrococcales</taxon>
        <taxon>Microbacteriaceae</taxon>
        <taxon>Conyzicola</taxon>
    </lineage>
</organism>
<reference evidence="2" key="1">
    <citation type="journal article" date="2014" name="Int. J. Syst. Evol. Microbiol.">
        <title>Complete genome sequence of Corynebacterium casei LMG S-19264T (=DSM 44701T), isolated from a smear-ripened cheese.</title>
        <authorList>
            <consortium name="US DOE Joint Genome Institute (JGI-PGF)"/>
            <person name="Walter F."/>
            <person name="Albersmeier A."/>
            <person name="Kalinowski J."/>
            <person name="Ruckert C."/>
        </authorList>
    </citation>
    <scope>NUCLEOTIDE SEQUENCE</scope>
    <source>
        <strain evidence="2">CGMCC 1.12813</strain>
    </source>
</reference>
<dbReference type="RefSeq" id="WP_188511287.1">
    <property type="nucleotide sequence ID" value="NZ_BMGB01000002.1"/>
</dbReference>
<keyword evidence="3" id="KW-1185">Reference proteome</keyword>
<feature type="compositionally biased region" description="Polar residues" evidence="1">
    <location>
        <begin position="1"/>
        <end position="19"/>
    </location>
</feature>
<dbReference type="Proteomes" id="UP000606922">
    <property type="component" value="Unassembled WGS sequence"/>
</dbReference>
<protein>
    <submittedName>
        <fullName evidence="2">Uncharacterized protein</fullName>
    </submittedName>
</protein>
<accession>A0A916SPD0</accession>
<comment type="caution">
    <text evidence="2">The sequence shown here is derived from an EMBL/GenBank/DDBJ whole genome shotgun (WGS) entry which is preliminary data.</text>
</comment>
<feature type="region of interest" description="Disordered" evidence="1">
    <location>
        <begin position="1"/>
        <end position="20"/>
    </location>
</feature>
<proteinExistence type="predicted"/>
<name>A0A916SPD0_9MICO</name>